<organism evidence="2 3">
    <name type="scientific">Solihabitans fulvus</name>
    <dbReference type="NCBI Taxonomy" id="1892852"/>
    <lineage>
        <taxon>Bacteria</taxon>
        <taxon>Bacillati</taxon>
        <taxon>Actinomycetota</taxon>
        <taxon>Actinomycetes</taxon>
        <taxon>Pseudonocardiales</taxon>
        <taxon>Pseudonocardiaceae</taxon>
        <taxon>Solihabitans</taxon>
    </lineage>
</organism>
<dbReference type="CDD" id="cd00093">
    <property type="entry name" value="HTH_XRE"/>
    <property type="match status" value="1"/>
</dbReference>
<gene>
    <name evidence="2" type="ORF">F0L68_24610</name>
</gene>
<feature type="region of interest" description="Disordered" evidence="1">
    <location>
        <begin position="1"/>
        <end position="27"/>
    </location>
</feature>
<dbReference type="Gene3D" id="1.10.8.430">
    <property type="entry name" value="Helical domain of apoptotic protease-activating factors"/>
    <property type="match status" value="1"/>
</dbReference>
<comment type="caution">
    <text evidence="2">The sequence shown here is derived from an EMBL/GenBank/DDBJ whole genome shotgun (WGS) entry which is preliminary data.</text>
</comment>
<dbReference type="InterPro" id="IPR001387">
    <property type="entry name" value="Cro/C1-type_HTH"/>
</dbReference>
<evidence type="ECO:0000256" key="1">
    <source>
        <dbReference type="SAM" id="MobiDB-lite"/>
    </source>
</evidence>
<dbReference type="Gene3D" id="3.40.50.300">
    <property type="entry name" value="P-loop containing nucleotide triphosphate hydrolases"/>
    <property type="match status" value="1"/>
</dbReference>
<reference evidence="2 3" key="1">
    <citation type="submission" date="2019-09" db="EMBL/GenBank/DDBJ databases">
        <title>Goodfellowia gen. nov., a new genus of the Pseudonocardineae related to Actinoalloteichus, containing Goodfellowia coeruleoviolacea gen. nov., comb. nov. gen. nov., comb. nov.</title>
        <authorList>
            <person name="Labeda D."/>
        </authorList>
    </citation>
    <scope>NUCLEOTIDE SEQUENCE [LARGE SCALE GENOMIC DNA]</scope>
    <source>
        <strain evidence="2 3">AN110305</strain>
    </source>
</reference>
<evidence type="ECO:0000313" key="2">
    <source>
        <dbReference type="EMBL" id="KAA2257904.1"/>
    </source>
</evidence>
<dbReference type="Gene3D" id="1.25.40.10">
    <property type="entry name" value="Tetratricopeptide repeat domain"/>
    <property type="match status" value="2"/>
</dbReference>
<keyword evidence="3" id="KW-1185">Reference proteome</keyword>
<name>A0A5B2X3U3_9PSEU</name>
<proteinExistence type="predicted"/>
<dbReference type="SUPFAM" id="SSF48452">
    <property type="entry name" value="TPR-like"/>
    <property type="match status" value="2"/>
</dbReference>
<dbReference type="InterPro" id="IPR036388">
    <property type="entry name" value="WH-like_DNA-bd_sf"/>
</dbReference>
<dbReference type="Pfam" id="PF13424">
    <property type="entry name" value="TPR_12"/>
    <property type="match status" value="2"/>
</dbReference>
<dbReference type="InterPro" id="IPR042197">
    <property type="entry name" value="Apaf_helical"/>
</dbReference>
<dbReference type="PRINTS" id="PR00364">
    <property type="entry name" value="DISEASERSIST"/>
</dbReference>
<dbReference type="EMBL" id="VUOB01000043">
    <property type="protein sequence ID" value="KAA2257904.1"/>
    <property type="molecule type" value="Genomic_DNA"/>
</dbReference>
<accession>A0A5B2X3U3</accession>
<reference evidence="2 3" key="2">
    <citation type="submission" date="2019-09" db="EMBL/GenBank/DDBJ databases">
        <authorList>
            <person name="Jin C."/>
        </authorList>
    </citation>
    <scope>NUCLEOTIDE SEQUENCE [LARGE SCALE GENOMIC DNA]</scope>
    <source>
        <strain evidence="2 3">AN110305</strain>
    </source>
</reference>
<dbReference type="SUPFAM" id="SSF52540">
    <property type="entry name" value="P-loop containing nucleoside triphosphate hydrolases"/>
    <property type="match status" value="1"/>
</dbReference>
<dbReference type="Gene3D" id="1.10.10.10">
    <property type="entry name" value="Winged helix-like DNA-binding domain superfamily/Winged helix DNA-binding domain"/>
    <property type="match status" value="1"/>
</dbReference>
<dbReference type="AlphaFoldDB" id="A0A5B2X3U3"/>
<dbReference type="InterPro" id="IPR027417">
    <property type="entry name" value="P-loop_NTPase"/>
</dbReference>
<dbReference type="Proteomes" id="UP000323454">
    <property type="component" value="Unassembled WGS sequence"/>
</dbReference>
<dbReference type="GO" id="GO:0043531">
    <property type="term" value="F:ADP binding"/>
    <property type="evidence" value="ECO:0007669"/>
    <property type="project" value="InterPro"/>
</dbReference>
<dbReference type="OrthoDB" id="7628974at2"/>
<dbReference type="InterPro" id="IPR011990">
    <property type="entry name" value="TPR-like_helical_dom_sf"/>
</dbReference>
<evidence type="ECO:0000313" key="3">
    <source>
        <dbReference type="Proteomes" id="UP000323454"/>
    </source>
</evidence>
<dbReference type="SMART" id="SM00028">
    <property type="entry name" value="TPR"/>
    <property type="match status" value="7"/>
</dbReference>
<dbReference type="InterPro" id="IPR019734">
    <property type="entry name" value="TPR_rpt"/>
</dbReference>
<dbReference type="PANTHER" id="PTHR47691:SF3">
    <property type="entry name" value="HTH-TYPE TRANSCRIPTIONAL REGULATOR RV0890C-RELATED"/>
    <property type="match status" value="1"/>
</dbReference>
<sequence>MVRAFSSVGGGRAAMTESAEQAGPDAADSVATFVEQFRSLKVQAGNPSLNDLARRAGVPRSTVADAFSPQRHRLPRLELVTALVRAFGCPPAEVDRWESAWKRVERTLLGLPPTPARGHSFLPPDVPDFTGRSEEAARLVAEIETRAASTVVISAIDGMAGVGKTTLAVHLGHRLRARFPDGQFFLDLQAHTAGMAPVEPASALHMLLRAWGMATEDIPDTLAERAAAWRSEVADRRVLLVLDNAASADQVCPLLPGTPGSLVLVTSRAGMPGLVGARSLSLDVLPSAEAVDLFAQVLGERADAEPDAVAEAVRLCGGLPLAIRVAAARLHHRSAWTVRDLVRRLAEGRRLTELSTVDGGVATAFAVSYRQLNAEQRRMFRLLGVFPGPSIDALAAAALADLPVDRAEALLEELLDVHLVRQDKVGRYTLHDLLRDYARATAQDKEPADHREAAIHRLLDYYLRVTDRVGDLLAPDRPHVELPLEPWSLAVPVLDDQAAALAWADAERPNLVAALRRAGDLGLDHYLRHIPRNLTKYLMFQCTLDENVAVHQTVIESARRTGDWVTELRSSGNLSVPYRQAGEYRLALTYAERAVALARMFDPRSLGPNLNNLGTVLAVLGDYPLAIAHFQESLAAYAAAGLDTHRSGSAARNLGAVLNIVGRHDEARELLWRAVEMARAAGDEWSEAFALNEFGTAIARLGRRDEAITHLRTALAIGARTGDPRSVAQVRGNLAEVLRQAGRHDEAVTHVRRAMADLRTLRDVSQLADLHHVLGLILHDLGRFQGALAEHRRALHLADPIGDLLEQSHAHRGMALAFDALGEVRSATEHWRLAHEGYAQLGVPLAVEAARRLTAEGERV</sequence>
<protein>
    <submittedName>
        <fullName evidence="2">Tetratricopeptide repeat protein</fullName>
    </submittedName>
</protein>
<dbReference type="PANTHER" id="PTHR47691">
    <property type="entry name" value="REGULATOR-RELATED"/>
    <property type="match status" value="1"/>
</dbReference>